<evidence type="ECO:0000259" key="2">
    <source>
        <dbReference type="Pfam" id="PF04760"/>
    </source>
</evidence>
<accession>A0A382E3Y3</accession>
<name>A0A382E3Y3_9ZZZZ</name>
<evidence type="ECO:0000313" key="3">
    <source>
        <dbReference type="EMBL" id="SVB45175.1"/>
    </source>
</evidence>
<dbReference type="Pfam" id="PF04760">
    <property type="entry name" value="IF2_N"/>
    <property type="match status" value="1"/>
</dbReference>
<sequence length="164" mass="17705">VANSIRVYELARELGMANAQVIDLCSSLGIGVKSHSSGMVEAQADRVRRKAERDGLVVAPEQVEEVLEPVVEEVLEPVVEEVLEPVVEEVLEPVVEEVLEPVVEEVLEPVVEEVAEEAPARELLQQDPRAEDEATDGGPRRVISSSGSAGPTPRTLQSVEPEPS</sequence>
<protein>
    <recommendedName>
        <fullName evidence="2">Translation initiation factor IF-2 N-terminal domain-containing protein</fullName>
    </recommendedName>
</protein>
<dbReference type="EMBL" id="UINC01042479">
    <property type="protein sequence ID" value="SVB45175.1"/>
    <property type="molecule type" value="Genomic_DNA"/>
</dbReference>
<reference evidence="3" key="1">
    <citation type="submission" date="2018-05" db="EMBL/GenBank/DDBJ databases">
        <authorList>
            <person name="Lanie J.A."/>
            <person name="Ng W.-L."/>
            <person name="Kazmierczak K.M."/>
            <person name="Andrzejewski T.M."/>
            <person name="Davidsen T.M."/>
            <person name="Wayne K.J."/>
            <person name="Tettelin H."/>
            <person name="Glass J.I."/>
            <person name="Rusch D."/>
            <person name="Podicherti R."/>
            <person name="Tsui H.-C.T."/>
            <person name="Winkler M.E."/>
        </authorList>
    </citation>
    <scope>NUCLEOTIDE SEQUENCE</scope>
</reference>
<feature type="domain" description="Translation initiation factor IF-2 N-terminal" evidence="2">
    <location>
        <begin position="4"/>
        <end position="37"/>
    </location>
</feature>
<feature type="compositionally biased region" description="Polar residues" evidence="1">
    <location>
        <begin position="143"/>
        <end position="158"/>
    </location>
</feature>
<feature type="non-terminal residue" evidence="3">
    <location>
        <position position="1"/>
    </location>
</feature>
<feature type="region of interest" description="Disordered" evidence="1">
    <location>
        <begin position="114"/>
        <end position="164"/>
    </location>
</feature>
<evidence type="ECO:0000256" key="1">
    <source>
        <dbReference type="SAM" id="MobiDB-lite"/>
    </source>
</evidence>
<feature type="non-terminal residue" evidence="3">
    <location>
        <position position="164"/>
    </location>
</feature>
<proteinExistence type="predicted"/>
<dbReference type="Gene3D" id="1.10.10.2480">
    <property type="match status" value="1"/>
</dbReference>
<dbReference type="InterPro" id="IPR006847">
    <property type="entry name" value="IF2_N"/>
</dbReference>
<gene>
    <name evidence="3" type="ORF">METZ01_LOCUS198029</name>
</gene>
<organism evidence="3">
    <name type="scientific">marine metagenome</name>
    <dbReference type="NCBI Taxonomy" id="408172"/>
    <lineage>
        <taxon>unclassified sequences</taxon>
        <taxon>metagenomes</taxon>
        <taxon>ecological metagenomes</taxon>
    </lineage>
</organism>
<dbReference type="AlphaFoldDB" id="A0A382E3Y3"/>